<dbReference type="InterPro" id="IPR001611">
    <property type="entry name" value="Leu-rich_rpt"/>
</dbReference>
<dbReference type="InParanoid" id="A0A1E1K2C7"/>
<name>A0A1E1K2C7_9HELO</name>
<evidence type="ECO:0000313" key="4">
    <source>
        <dbReference type="EMBL" id="CZS92213.1"/>
    </source>
</evidence>
<dbReference type="EMBL" id="FJUW01000005">
    <property type="protein sequence ID" value="CZS92213.1"/>
    <property type="molecule type" value="Genomic_DNA"/>
</dbReference>
<dbReference type="Pfam" id="PF12937">
    <property type="entry name" value="F-box-like"/>
    <property type="match status" value="1"/>
</dbReference>
<keyword evidence="2" id="KW-0802">TPR repeat</keyword>
<evidence type="ECO:0000256" key="2">
    <source>
        <dbReference type="ARBA" id="ARBA00022803"/>
    </source>
</evidence>
<dbReference type="SMART" id="SM00256">
    <property type="entry name" value="FBOX"/>
    <property type="match status" value="1"/>
</dbReference>
<gene>
    <name evidence="4" type="ORF">RCO7_00751</name>
</gene>
<accession>A0A1E1K2C7</accession>
<organism evidence="4 5">
    <name type="scientific">Rhynchosporium graminicola</name>
    <dbReference type="NCBI Taxonomy" id="2792576"/>
    <lineage>
        <taxon>Eukaryota</taxon>
        <taxon>Fungi</taxon>
        <taxon>Dikarya</taxon>
        <taxon>Ascomycota</taxon>
        <taxon>Pezizomycotina</taxon>
        <taxon>Leotiomycetes</taxon>
        <taxon>Helotiales</taxon>
        <taxon>Ploettnerulaceae</taxon>
        <taxon>Rhynchosporium</taxon>
    </lineage>
</organism>
<dbReference type="InterPro" id="IPR036047">
    <property type="entry name" value="F-box-like_dom_sf"/>
</dbReference>
<proteinExistence type="predicted"/>
<keyword evidence="5" id="KW-1185">Reference proteome</keyword>
<dbReference type="Gene3D" id="1.20.1280.50">
    <property type="match status" value="1"/>
</dbReference>
<dbReference type="InterPro" id="IPR011990">
    <property type="entry name" value="TPR-like_helical_dom_sf"/>
</dbReference>
<dbReference type="SUPFAM" id="SSF48452">
    <property type="entry name" value="TPR-like"/>
    <property type="match status" value="1"/>
</dbReference>
<dbReference type="InterPro" id="IPR032675">
    <property type="entry name" value="LRR_dom_sf"/>
</dbReference>
<evidence type="ECO:0000256" key="1">
    <source>
        <dbReference type="ARBA" id="ARBA00022737"/>
    </source>
</evidence>
<dbReference type="PANTHER" id="PTHR22904">
    <property type="entry name" value="TPR REPEAT CONTAINING PROTEIN"/>
    <property type="match status" value="1"/>
</dbReference>
<evidence type="ECO:0000259" key="3">
    <source>
        <dbReference type="SMART" id="SM00256"/>
    </source>
</evidence>
<keyword evidence="1" id="KW-0677">Repeat</keyword>
<evidence type="ECO:0000313" key="5">
    <source>
        <dbReference type="Proteomes" id="UP000178129"/>
    </source>
</evidence>
<dbReference type="STRING" id="914237.A0A1E1K2C7"/>
<dbReference type="InterPro" id="IPR001810">
    <property type="entry name" value="F-box_dom"/>
</dbReference>
<dbReference type="Proteomes" id="UP000178129">
    <property type="component" value="Unassembled WGS sequence"/>
</dbReference>
<comment type="caution">
    <text evidence="4">The sequence shown here is derived from an EMBL/GenBank/DDBJ whole genome shotgun (WGS) entry which is preliminary data.</text>
</comment>
<dbReference type="SUPFAM" id="SSF52047">
    <property type="entry name" value="RNI-like"/>
    <property type="match status" value="1"/>
</dbReference>
<protein>
    <recommendedName>
        <fullName evidence="3">F-box domain-containing protein</fullName>
    </recommendedName>
</protein>
<dbReference type="Gene3D" id="3.80.10.10">
    <property type="entry name" value="Ribonuclease Inhibitor"/>
    <property type="match status" value="1"/>
</dbReference>
<dbReference type="Pfam" id="PF13516">
    <property type="entry name" value="LRR_6"/>
    <property type="match status" value="1"/>
</dbReference>
<dbReference type="GO" id="GO:0051879">
    <property type="term" value="F:Hsp90 protein binding"/>
    <property type="evidence" value="ECO:0007669"/>
    <property type="project" value="TreeGrafter"/>
</dbReference>
<feature type="domain" description="F-box" evidence="3">
    <location>
        <begin position="144"/>
        <end position="184"/>
    </location>
</feature>
<dbReference type="Gene3D" id="1.25.40.10">
    <property type="entry name" value="Tetratricopeptide repeat domain"/>
    <property type="match status" value="1"/>
</dbReference>
<sequence length="566" mass="62367">MANQIAREEGMGPLERGRLRYKQKDYSGALKAFNEAVMSSTDQMLLTALDSRAAAYEKLEQFMPALRDGKAMIEMKPKSSKGYLRTGKILQLQGKEALALQIYARGLAKVPSGADKERQLLVTLHEKLRQVLKPGKSMNFVELLPFELALMVCHNLDMRDRVICLAVSKGWKGVLESSTKLWTTLDTTYARKPVSLKSLQTHFRRSHYTLDRAIITLKANIDAGKMNFVTRTCKNLRELHIAGNGIIGSALHSNLPGATALQAVSTSGCTEVPLHTVQMVIGACHKTLLDVKFLCVQGSKSVVIPGRWPMASSLKTIHLRGCSESILDFDGLRDSTMNATTVILTNWQIRTHLIDATPWKALEHLDLTDTQLNRLPDFPSTLKHLVLSENRVLNLGPNEERPHPLPLLEIFACASTALDAEALKAITAASIKAGNLKRLTIGDRMVNPNTSCITNEFPACDTLEELSVANMILADRQAVEIVALYPNLKRLDMSGTGITGVAVKRFIESGVKWLRINGCDNISADAIEWARGKEGVEIIHNLMSRGVKSRASARFADSVFGSSFDL</sequence>
<dbReference type="AlphaFoldDB" id="A0A1E1K2C7"/>
<reference evidence="5" key="1">
    <citation type="submission" date="2016-03" db="EMBL/GenBank/DDBJ databases">
        <authorList>
            <person name="Ploux O."/>
        </authorList>
    </citation>
    <scope>NUCLEOTIDE SEQUENCE [LARGE SCALE GENOMIC DNA]</scope>
    <source>
        <strain evidence="5">UK7</strain>
    </source>
</reference>
<dbReference type="PANTHER" id="PTHR22904:SF523">
    <property type="entry name" value="STRESS-INDUCED-PHOSPHOPROTEIN 1"/>
    <property type="match status" value="1"/>
</dbReference>
<dbReference type="SUPFAM" id="SSF81383">
    <property type="entry name" value="F-box domain"/>
    <property type="match status" value="1"/>
</dbReference>